<name>B4SBM1_PELPB</name>
<dbReference type="PANTHER" id="PTHR40455:SF1">
    <property type="entry name" value="ANTITOXIN HIGA"/>
    <property type="match status" value="1"/>
</dbReference>
<dbReference type="SUPFAM" id="SSF47413">
    <property type="entry name" value="lambda repressor-like DNA-binding domains"/>
    <property type="match status" value="1"/>
</dbReference>
<dbReference type="GO" id="GO:0006355">
    <property type="term" value="P:regulation of DNA-templated transcription"/>
    <property type="evidence" value="ECO:0007669"/>
    <property type="project" value="InterPro"/>
</dbReference>
<sequence length="118" mass="13817">MQIKPIKTEQDYQQALKRLEEIFDAKTDTKDGDELEILGILIENYEEEHFPIDSPDPIAAIEFRMDQMGMDQQDLTRIIGSKSRTSDLLNRKRPLSIRQIRLLHKELHIPADVLLKVY</sequence>
<dbReference type="InterPro" id="IPR010982">
    <property type="entry name" value="Lambda_DNA-bd_dom_sf"/>
</dbReference>
<dbReference type="RefSeq" id="WP_012508559.1">
    <property type="nucleotide sequence ID" value="NC_011060.1"/>
</dbReference>
<gene>
    <name evidence="1" type="ordered locus">Ppha_1847</name>
</gene>
<protein>
    <submittedName>
        <fullName evidence="1">Putative transcriptional regulator, XRE family</fullName>
    </submittedName>
</protein>
<dbReference type="OrthoDB" id="9796786at2"/>
<dbReference type="eggNOG" id="COG5499">
    <property type="taxonomic scope" value="Bacteria"/>
</dbReference>
<dbReference type="KEGG" id="pph:Ppha_1847"/>
<proteinExistence type="predicted"/>
<evidence type="ECO:0000313" key="1">
    <source>
        <dbReference type="EMBL" id="ACF44075.1"/>
    </source>
</evidence>
<accession>B4SBM1</accession>
<reference evidence="1 2" key="1">
    <citation type="submission" date="2008-06" db="EMBL/GenBank/DDBJ databases">
        <title>Complete sequence of Pelodictyon phaeoclathratiforme BU-1.</title>
        <authorList>
            <consortium name="US DOE Joint Genome Institute"/>
            <person name="Lucas S."/>
            <person name="Copeland A."/>
            <person name="Lapidus A."/>
            <person name="Glavina del Rio T."/>
            <person name="Dalin E."/>
            <person name="Tice H."/>
            <person name="Bruce D."/>
            <person name="Goodwin L."/>
            <person name="Pitluck S."/>
            <person name="Schmutz J."/>
            <person name="Larimer F."/>
            <person name="Land M."/>
            <person name="Hauser L."/>
            <person name="Kyrpides N."/>
            <person name="Mikhailova N."/>
            <person name="Liu Z."/>
            <person name="Li T."/>
            <person name="Zhao F."/>
            <person name="Overmann J."/>
            <person name="Bryant D.A."/>
            <person name="Richardson P."/>
        </authorList>
    </citation>
    <scope>NUCLEOTIDE SEQUENCE [LARGE SCALE GENOMIC DNA]</scope>
    <source>
        <strain evidence="2">DSM 5477 / BU-1</strain>
    </source>
</reference>
<dbReference type="STRING" id="324925.Ppha_1847"/>
<dbReference type="PANTHER" id="PTHR40455">
    <property type="entry name" value="ANTITOXIN HIGA"/>
    <property type="match status" value="1"/>
</dbReference>
<keyword evidence="2" id="KW-1185">Reference proteome</keyword>
<dbReference type="EMBL" id="CP001110">
    <property type="protein sequence ID" value="ACF44075.1"/>
    <property type="molecule type" value="Genomic_DNA"/>
</dbReference>
<evidence type="ECO:0000313" key="2">
    <source>
        <dbReference type="Proteomes" id="UP000002724"/>
    </source>
</evidence>
<dbReference type="GO" id="GO:0001046">
    <property type="term" value="F:core promoter sequence-specific DNA binding"/>
    <property type="evidence" value="ECO:0007669"/>
    <property type="project" value="TreeGrafter"/>
</dbReference>
<dbReference type="HOGENOM" id="CLU_125852_2_0_10"/>
<dbReference type="AlphaFoldDB" id="B4SBM1"/>
<dbReference type="InterPro" id="IPR039060">
    <property type="entry name" value="Antitox_HigA"/>
</dbReference>
<dbReference type="Proteomes" id="UP000002724">
    <property type="component" value="Chromosome"/>
</dbReference>
<organism evidence="1 2">
    <name type="scientific">Pelodictyon phaeoclathratiforme (strain DSM 5477 / BU-1)</name>
    <dbReference type="NCBI Taxonomy" id="324925"/>
    <lineage>
        <taxon>Bacteria</taxon>
        <taxon>Pseudomonadati</taxon>
        <taxon>Chlorobiota</taxon>
        <taxon>Chlorobiia</taxon>
        <taxon>Chlorobiales</taxon>
        <taxon>Chlorobiaceae</taxon>
        <taxon>Chlorobium/Pelodictyon group</taxon>
        <taxon>Pelodictyon</taxon>
    </lineage>
</organism>